<protein>
    <submittedName>
        <fullName evidence="1">Uncharacterized protein</fullName>
    </submittedName>
</protein>
<gene>
    <name evidence="1" type="ORF">CKO28_25470</name>
</gene>
<dbReference type="Proteomes" id="UP001296873">
    <property type="component" value="Unassembled WGS sequence"/>
</dbReference>
<organism evidence="1 2">
    <name type="scientific">Rhodovibrio sodomensis</name>
    <dbReference type="NCBI Taxonomy" id="1088"/>
    <lineage>
        <taxon>Bacteria</taxon>
        <taxon>Pseudomonadati</taxon>
        <taxon>Pseudomonadota</taxon>
        <taxon>Alphaproteobacteria</taxon>
        <taxon>Rhodospirillales</taxon>
        <taxon>Rhodovibrionaceae</taxon>
        <taxon>Rhodovibrio</taxon>
    </lineage>
</organism>
<dbReference type="EMBL" id="NRRL01000175">
    <property type="protein sequence ID" value="MBK1671355.1"/>
    <property type="molecule type" value="Genomic_DNA"/>
</dbReference>
<evidence type="ECO:0000313" key="1">
    <source>
        <dbReference type="EMBL" id="MBK1671355.1"/>
    </source>
</evidence>
<dbReference type="RefSeq" id="WP_200344131.1">
    <property type="nucleotide sequence ID" value="NZ_NRRL01000175.1"/>
</dbReference>
<keyword evidence="2" id="KW-1185">Reference proteome</keyword>
<evidence type="ECO:0000313" key="2">
    <source>
        <dbReference type="Proteomes" id="UP001296873"/>
    </source>
</evidence>
<reference evidence="1 2" key="1">
    <citation type="journal article" date="2020" name="Microorganisms">
        <title>Osmotic Adaptation and Compatible Solute Biosynthesis of Phototrophic Bacteria as Revealed from Genome Analyses.</title>
        <authorList>
            <person name="Imhoff J.F."/>
            <person name="Rahn T."/>
            <person name="Kunzel S."/>
            <person name="Keller A."/>
            <person name="Neulinger S.C."/>
        </authorList>
    </citation>
    <scope>NUCLEOTIDE SEQUENCE [LARGE SCALE GENOMIC DNA]</scope>
    <source>
        <strain evidence="1 2">DSM 9895</strain>
    </source>
</reference>
<sequence>MSAAKRARQSYEDVPCEIEIERTWESLHAHVHYKRDVDIAEGDEVKVLGDKIHVPFGQRLRLERTARIKHAGPLTRLWTRITAFGELMELLEFSFTSRRKL</sequence>
<comment type="caution">
    <text evidence="1">The sequence shown here is derived from an EMBL/GenBank/DDBJ whole genome shotgun (WGS) entry which is preliminary data.</text>
</comment>
<accession>A0ABS1DLE3</accession>
<name>A0ABS1DLE3_9PROT</name>
<proteinExistence type="predicted"/>